<gene>
    <name evidence="11" type="ORF">BN970_04250</name>
</gene>
<reference evidence="11 12" key="1">
    <citation type="submission" date="2015-03" db="EMBL/GenBank/DDBJ databases">
        <authorList>
            <person name="Murphy D."/>
        </authorList>
    </citation>
    <scope>NUCLEOTIDE SEQUENCE [LARGE SCALE GENOMIC DNA]</scope>
    <source>
        <strain evidence="11 12">D16</strain>
    </source>
</reference>
<evidence type="ECO:0000256" key="2">
    <source>
        <dbReference type="ARBA" id="ARBA00022448"/>
    </source>
</evidence>
<keyword evidence="4" id="KW-0547">Nucleotide-binding</keyword>
<dbReference type="Pfam" id="PF00005">
    <property type="entry name" value="ABC_tran"/>
    <property type="match status" value="1"/>
</dbReference>
<dbReference type="PROSITE" id="PS00211">
    <property type="entry name" value="ABC_TRANSPORTER_1"/>
    <property type="match status" value="1"/>
</dbReference>
<dbReference type="InterPro" id="IPR050835">
    <property type="entry name" value="ABC_transporter_sub-D"/>
</dbReference>
<dbReference type="EMBL" id="CTEF01000003">
    <property type="protein sequence ID" value="CQD18982.1"/>
    <property type="molecule type" value="Genomic_DNA"/>
</dbReference>
<evidence type="ECO:0000259" key="10">
    <source>
        <dbReference type="PROSITE" id="PS50929"/>
    </source>
</evidence>
<feature type="transmembrane region" description="Helical" evidence="8">
    <location>
        <begin position="86"/>
        <end position="111"/>
    </location>
</feature>
<dbReference type="PROSITE" id="PS50893">
    <property type="entry name" value="ABC_TRANSPORTER_2"/>
    <property type="match status" value="1"/>
</dbReference>
<feature type="transmembrane region" description="Helical" evidence="8">
    <location>
        <begin position="235"/>
        <end position="257"/>
    </location>
</feature>
<evidence type="ECO:0000256" key="4">
    <source>
        <dbReference type="ARBA" id="ARBA00022741"/>
    </source>
</evidence>
<dbReference type="SUPFAM" id="SSF52540">
    <property type="entry name" value="P-loop containing nucleoside triphosphate hydrolases"/>
    <property type="match status" value="1"/>
</dbReference>
<dbReference type="PANTHER" id="PTHR11384:SF59">
    <property type="entry name" value="LYSOSOMAL COBALAMIN TRANSPORTER ABCD4"/>
    <property type="match status" value="1"/>
</dbReference>
<feature type="transmembrane region" description="Helical" evidence="8">
    <location>
        <begin position="142"/>
        <end position="166"/>
    </location>
</feature>
<evidence type="ECO:0000256" key="7">
    <source>
        <dbReference type="ARBA" id="ARBA00023136"/>
    </source>
</evidence>
<comment type="subcellular location">
    <subcellularLocation>
        <location evidence="1">Cell membrane</location>
        <topology evidence="1">Multi-pass membrane protein</topology>
    </subcellularLocation>
</comment>
<keyword evidence="5" id="KW-0067">ATP-binding</keyword>
<feature type="transmembrane region" description="Helical" evidence="8">
    <location>
        <begin position="41"/>
        <end position="65"/>
    </location>
</feature>
<accession>A0A0U1DLZ3</accession>
<dbReference type="AlphaFoldDB" id="A0A0U1DLZ3"/>
<organism evidence="11 12">
    <name type="scientific">Mycolicibacterium conceptionense</name>
    <dbReference type="NCBI Taxonomy" id="451644"/>
    <lineage>
        <taxon>Bacteria</taxon>
        <taxon>Bacillati</taxon>
        <taxon>Actinomycetota</taxon>
        <taxon>Actinomycetes</taxon>
        <taxon>Mycobacteriales</taxon>
        <taxon>Mycobacteriaceae</taxon>
        <taxon>Mycolicibacterium</taxon>
    </lineage>
</organism>
<dbReference type="InterPro" id="IPR011527">
    <property type="entry name" value="ABC1_TM_dom"/>
</dbReference>
<evidence type="ECO:0000313" key="11">
    <source>
        <dbReference type="EMBL" id="CQD18982.1"/>
    </source>
</evidence>
<dbReference type="SMART" id="SM00382">
    <property type="entry name" value="AAA"/>
    <property type="match status" value="1"/>
</dbReference>
<dbReference type="Gene3D" id="1.20.1560.10">
    <property type="entry name" value="ABC transporter type 1, transmembrane domain"/>
    <property type="match status" value="1"/>
</dbReference>
<feature type="domain" description="ABC transmembrane type-1" evidence="10">
    <location>
        <begin position="89"/>
        <end position="416"/>
    </location>
</feature>
<evidence type="ECO:0000259" key="9">
    <source>
        <dbReference type="PROSITE" id="PS50893"/>
    </source>
</evidence>
<keyword evidence="7 8" id="KW-0472">Membrane</keyword>
<dbReference type="GO" id="GO:0005886">
    <property type="term" value="C:plasma membrane"/>
    <property type="evidence" value="ECO:0007669"/>
    <property type="project" value="UniProtKB-SubCell"/>
</dbReference>
<dbReference type="Gene3D" id="3.40.50.300">
    <property type="entry name" value="P-loop containing nucleotide triphosphate hydrolases"/>
    <property type="match status" value="1"/>
</dbReference>
<dbReference type="InterPro" id="IPR003593">
    <property type="entry name" value="AAA+_ATPase"/>
</dbReference>
<protein>
    <submittedName>
        <fullName evidence="11">ABC transporter permease</fullName>
    </submittedName>
</protein>
<name>A0A0U1DLZ3_9MYCO</name>
<evidence type="ECO:0000256" key="3">
    <source>
        <dbReference type="ARBA" id="ARBA00022692"/>
    </source>
</evidence>
<dbReference type="GO" id="GO:0140359">
    <property type="term" value="F:ABC-type transporter activity"/>
    <property type="evidence" value="ECO:0007669"/>
    <property type="project" value="InterPro"/>
</dbReference>
<dbReference type="PANTHER" id="PTHR11384">
    <property type="entry name" value="ATP-BINDING CASSETTE, SUB-FAMILY D MEMBER"/>
    <property type="match status" value="1"/>
</dbReference>
<dbReference type="Proteomes" id="UP000182227">
    <property type="component" value="Unassembled WGS sequence"/>
</dbReference>
<dbReference type="InterPro" id="IPR017871">
    <property type="entry name" value="ABC_transporter-like_CS"/>
</dbReference>
<proteinExistence type="predicted"/>
<evidence type="ECO:0000256" key="5">
    <source>
        <dbReference type="ARBA" id="ARBA00022840"/>
    </source>
</evidence>
<evidence type="ECO:0000256" key="6">
    <source>
        <dbReference type="ARBA" id="ARBA00022989"/>
    </source>
</evidence>
<keyword evidence="6 8" id="KW-1133">Transmembrane helix</keyword>
<dbReference type="CDD" id="cd03223">
    <property type="entry name" value="ABCD_peroxisomal_ALDP"/>
    <property type="match status" value="1"/>
</dbReference>
<dbReference type="PROSITE" id="PS50929">
    <property type="entry name" value="ABC_TM1F"/>
    <property type="match status" value="1"/>
</dbReference>
<evidence type="ECO:0000256" key="1">
    <source>
        <dbReference type="ARBA" id="ARBA00004651"/>
    </source>
</evidence>
<evidence type="ECO:0000256" key="8">
    <source>
        <dbReference type="SAM" id="Phobius"/>
    </source>
</evidence>
<dbReference type="InterPro" id="IPR036640">
    <property type="entry name" value="ABC1_TM_sf"/>
</dbReference>
<keyword evidence="3 8" id="KW-0812">Transmembrane</keyword>
<sequence length="666" mass="74318">MSGEHARQPGAQPHPDWSGYFARMEMFSPTLDWGNELVTSLVWIAKAWLIAAVCALVILILLARLTTWGRQYWRITSGYFTGRDSVIVWAWLGGLLLSVITGVRLAVLFSYQGNDMMTSFQVIAGGISSGNEAVKVSGKDGFWLSLAVFALLAAIHIARIMLDIYLAQRFMLRWRAWLTSRLTGDWLDGKAYYRTRFIDDTIDNPDQRIQADIDTFTAGIDSLPNRPSAGSTSTLLFGSIYSVASMISFTAILWNLSGEVTVPLIGIDLPRAIFWIGVVYVLLATVVAFWLGRPIIRLAFDNEKYNAAFRYALVRLRDASEAVAFYRGELAERSGLRKLFAPVVANYQKYINRMVKFLGWNNSIDQAQELIPYIVQFPRFYSGEITLGALNQTASAFRSLLDGLSFFRNAYDQFAGYRAAIMRLHGLVVANEEARALPEVSTLPCVDGTVKLTDVEVRTPDGRQLIKPLDLHLQVGDTLVVTGPSGSGKTTLLRSLAELWPFTSGTLTRPCGPNETMFLSQLPYVPLGDLRAVVSYPGEECSVDDETLARTLEEVALAHLVHRLDEVQDWAKVLSPGEQQRIAFARILLVKPKVVFLDESTSALDEGLEYLLYQRVRTELPDTILVSVSHRSTVEQHHTHELELLGDGEWRLGRIDDDATGLVKQP</sequence>
<dbReference type="GO" id="GO:0016887">
    <property type="term" value="F:ATP hydrolysis activity"/>
    <property type="evidence" value="ECO:0007669"/>
    <property type="project" value="InterPro"/>
</dbReference>
<feature type="transmembrane region" description="Helical" evidence="8">
    <location>
        <begin position="272"/>
        <end position="291"/>
    </location>
</feature>
<dbReference type="SUPFAM" id="SSF90123">
    <property type="entry name" value="ABC transporter transmembrane region"/>
    <property type="match status" value="1"/>
</dbReference>
<dbReference type="Pfam" id="PF06472">
    <property type="entry name" value="ABC_membrane_2"/>
    <property type="match status" value="1"/>
</dbReference>
<dbReference type="InterPro" id="IPR003439">
    <property type="entry name" value="ABC_transporter-like_ATP-bd"/>
</dbReference>
<evidence type="ECO:0000313" key="12">
    <source>
        <dbReference type="Proteomes" id="UP000182227"/>
    </source>
</evidence>
<keyword evidence="2" id="KW-0813">Transport</keyword>
<feature type="domain" description="ABC transporter" evidence="9">
    <location>
        <begin position="450"/>
        <end position="666"/>
    </location>
</feature>
<dbReference type="InterPro" id="IPR027417">
    <property type="entry name" value="P-loop_NTPase"/>
</dbReference>
<dbReference type="GO" id="GO:0005524">
    <property type="term" value="F:ATP binding"/>
    <property type="evidence" value="ECO:0007669"/>
    <property type="project" value="UniProtKB-KW"/>
</dbReference>